<gene>
    <name evidence="3" type="ORF">PMAYCL1PPCAC_27752</name>
</gene>
<evidence type="ECO:0000313" key="4">
    <source>
        <dbReference type="Proteomes" id="UP001328107"/>
    </source>
</evidence>
<dbReference type="InterPro" id="IPR043504">
    <property type="entry name" value="Peptidase_S1_PA_chymotrypsin"/>
</dbReference>
<keyword evidence="4" id="KW-1185">Reference proteome</keyword>
<dbReference type="EMBL" id="BTRK01000006">
    <property type="protein sequence ID" value="GMR57557.1"/>
    <property type="molecule type" value="Genomic_DNA"/>
</dbReference>
<dbReference type="CDD" id="cd00190">
    <property type="entry name" value="Tryp_SPc"/>
    <property type="match status" value="1"/>
</dbReference>
<evidence type="ECO:0000259" key="2">
    <source>
        <dbReference type="PROSITE" id="PS50240"/>
    </source>
</evidence>
<dbReference type="SMART" id="SM00020">
    <property type="entry name" value="Tryp_SPc"/>
    <property type="match status" value="1"/>
</dbReference>
<dbReference type="PROSITE" id="PS00134">
    <property type="entry name" value="TRYPSIN_HIS"/>
    <property type="match status" value="1"/>
</dbReference>
<dbReference type="AlphaFoldDB" id="A0AAN5D7N4"/>
<dbReference type="InterPro" id="IPR001314">
    <property type="entry name" value="Peptidase_S1A"/>
</dbReference>
<evidence type="ECO:0000313" key="3">
    <source>
        <dbReference type="EMBL" id="GMR57557.1"/>
    </source>
</evidence>
<dbReference type="FunFam" id="2.40.10.10:FF:000068">
    <property type="entry name" value="transmembrane protease serine 2"/>
    <property type="match status" value="1"/>
</dbReference>
<comment type="caution">
    <text evidence="3">The sequence shown here is derived from an EMBL/GenBank/DDBJ whole genome shotgun (WGS) entry which is preliminary data.</text>
</comment>
<dbReference type="InterPro" id="IPR018114">
    <property type="entry name" value="TRYPSIN_HIS"/>
</dbReference>
<dbReference type="PANTHER" id="PTHR24253:SF176">
    <property type="entry name" value="CORIN, ISOFORM B"/>
    <property type="match status" value="1"/>
</dbReference>
<dbReference type="InterPro" id="IPR001254">
    <property type="entry name" value="Trypsin_dom"/>
</dbReference>
<proteinExistence type="predicted"/>
<dbReference type="GO" id="GO:0004252">
    <property type="term" value="F:serine-type endopeptidase activity"/>
    <property type="evidence" value="ECO:0007669"/>
    <property type="project" value="InterPro"/>
</dbReference>
<organism evidence="3 4">
    <name type="scientific">Pristionchus mayeri</name>
    <dbReference type="NCBI Taxonomy" id="1317129"/>
    <lineage>
        <taxon>Eukaryota</taxon>
        <taxon>Metazoa</taxon>
        <taxon>Ecdysozoa</taxon>
        <taxon>Nematoda</taxon>
        <taxon>Chromadorea</taxon>
        <taxon>Rhabditida</taxon>
        <taxon>Rhabditina</taxon>
        <taxon>Diplogasteromorpha</taxon>
        <taxon>Diplogasteroidea</taxon>
        <taxon>Neodiplogasteridae</taxon>
        <taxon>Pristionchus</taxon>
    </lineage>
</organism>
<dbReference type="PRINTS" id="PR00722">
    <property type="entry name" value="CHYMOTRYPSIN"/>
</dbReference>
<dbReference type="GO" id="GO:0006508">
    <property type="term" value="P:proteolysis"/>
    <property type="evidence" value="ECO:0007669"/>
    <property type="project" value="InterPro"/>
</dbReference>
<dbReference type="SUPFAM" id="SSF50494">
    <property type="entry name" value="Trypsin-like serine proteases"/>
    <property type="match status" value="1"/>
</dbReference>
<protein>
    <recommendedName>
        <fullName evidence="2">Peptidase S1 domain-containing protein</fullName>
    </recommendedName>
</protein>
<accession>A0AAN5D7N4</accession>
<feature type="non-terminal residue" evidence="3">
    <location>
        <position position="250"/>
    </location>
</feature>
<feature type="domain" description="Peptidase S1" evidence="2">
    <location>
        <begin position="13"/>
        <end position="250"/>
    </location>
</feature>
<dbReference type="PROSITE" id="PS50240">
    <property type="entry name" value="TRYPSIN_DOM"/>
    <property type="match status" value="1"/>
</dbReference>
<keyword evidence="1" id="KW-1015">Disulfide bond</keyword>
<dbReference type="Pfam" id="PF00089">
    <property type="entry name" value="Trypsin"/>
    <property type="match status" value="1"/>
</dbReference>
<evidence type="ECO:0000256" key="1">
    <source>
        <dbReference type="ARBA" id="ARBA00023157"/>
    </source>
</evidence>
<dbReference type="Proteomes" id="UP001328107">
    <property type="component" value="Unassembled WGS sequence"/>
</dbReference>
<name>A0AAN5D7N4_9BILA</name>
<sequence length="250" mass="27705">MEYISLSHHQLQILGGNEVTAVDKWPWQVYMETYFKNGTAVTGCGGTIISEQWILTAGHCVRVNPPDILNRDIFDVDSAEVILGNGFENNQTVKVEQIIRCPNFTRVLQGNDIALLKLESPLSFDEHVSPICLPNAAQLIPNDGNAVAIGYGTSNERGTNVTKHDHILRETILPIVREDVCEHRWLEYVKKALRDHSIDLNSNSTGSLIDLVKVWFNGTTASDAITMLEEEKFINNVICAGTMGHGVGHV</sequence>
<dbReference type="InterPro" id="IPR009003">
    <property type="entry name" value="Peptidase_S1_PA"/>
</dbReference>
<reference evidence="4" key="1">
    <citation type="submission" date="2022-10" db="EMBL/GenBank/DDBJ databases">
        <title>Genome assembly of Pristionchus species.</title>
        <authorList>
            <person name="Yoshida K."/>
            <person name="Sommer R.J."/>
        </authorList>
    </citation>
    <scope>NUCLEOTIDE SEQUENCE [LARGE SCALE GENOMIC DNA]</scope>
    <source>
        <strain evidence="4">RS5460</strain>
    </source>
</reference>
<dbReference type="PANTHER" id="PTHR24253">
    <property type="entry name" value="TRANSMEMBRANE PROTEASE SERINE"/>
    <property type="match status" value="1"/>
</dbReference>
<dbReference type="Gene3D" id="2.40.10.10">
    <property type="entry name" value="Trypsin-like serine proteases"/>
    <property type="match status" value="1"/>
</dbReference>